<dbReference type="AlphaFoldDB" id="A0A8B2PH31"/>
<evidence type="ECO:0000313" key="1">
    <source>
        <dbReference type="EMBL" id="RAN30640.1"/>
    </source>
</evidence>
<protein>
    <recommendedName>
        <fullName evidence="3">Head decoration protein</fullName>
    </recommendedName>
</protein>
<dbReference type="Gene3D" id="2.40.300.10">
    <property type="entry name" value="Head decoration protein D"/>
    <property type="match status" value="1"/>
</dbReference>
<dbReference type="Proteomes" id="UP000249123">
    <property type="component" value="Unassembled WGS sequence"/>
</dbReference>
<name>A0A8B2PH31_9PROT</name>
<gene>
    <name evidence="1" type="ORF">HY3_05680</name>
</gene>
<proteinExistence type="predicted"/>
<organism evidence="1 2">
    <name type="scientific">Hyphomonas pacifica</name>
    <dbReference type="NCBI Taxonomy" id="1280941"/>
    <lineage>
        <taxon>Bacteria</taxon>
        <taxon>Pseudomonadati</taxon>
        <taxon>Pseudomonadota</taxon>
        <taxon>Alphaproteobacteria</taxon>
        <taxon>Hyphomonadales</taxon>
        <taxon>Hyphomonadaceae</taxon>
        <taxon>Hyphomonas</taxon>
    </lineage>
</organism>
<evidence type="ECO:0008006" key="3">
    <source>
        <dbReference type="Google" id="ProtNLM"/>
    </source>
</evidence>
<evidence type="ECO:0000313" key="2">
    <source>
        <dbReference type="Proteomes" id="UP000249123"/>
    </source>
</evidence>
<reference evidence="1 2" key="1">
    <citation type="submission" date="2013-04" db="EMBL/GenBank/DDBJ databases">
        <title>Hyphomonas sp. T24B3 Genome Sequencing.</title>
        <authorList>
            <person name="Lai Q."/>
            <person name="Shao Z."/>
        </authorList>
    </citation>
    <scope>NUCLEOTIDE SEQUENCE [LARGE SCALE GENOMIC DNA]</scope>
    <source>
        <strain evidence="1 2">T24B3</strain>
    </source>
</reference>
<keyword evidence="2" id="KW-1185">Reference proteome</keyword>
<dbReference type="Pfam" id="PF02924">
    <property type="entry name" value="HDPD"/>
    <property type="match status" value="1"/>
</dbReference>
<dbReference type="EMBL" id="AWFB01000078">
    <property type="protein sequence ID" value="RAN30640.1"/>
    <property type="molecule type" value="Genomic_DNA"/>
</dbReference>
<dbReference type="RefSeq" id="WP_112063394.1">
    <property type="nucleotide sequence ID" value="NZ_AWFB01000078.1"/>
</dbReference>
<accession>A0A8B2PH31</accession>
<comment type="caution">
    <text evidence="1">The sequence shown here is derived from an EMBL/GenBank/DDBJ whole genome shotgun (WGS) entry which is preliminary data.</text>
</comment>
<sequence>MSLHVDTKVRPLLPSDVISREPEPEISREEITLLAGAGGIRSVSVGTVMGQITASKKVVQLDPDASDGSENAYGVMITNATAKDGVDAKGVAICRLATLQRAGLIWPDGIAAGAKEAAISALAANMVILR</sequence>
<dbReference type="InterPro" id="IPR004195">
    <property type="entry name" value="Head_decoration_D"/>
</dbReference>